<dbReference type="Proteomes" id="UP000678513">
    <property type="component" value="Chromosome"/>
</dbReference>
<feature type="domain" description="Peptidoglycan binding-like" evidence="2">
    <location>
        <begin position="40"/>
        <end position="92"/>
    </location>
</feature>
<accession>A0ABX7Y5R6</accession>
<gene>
    <name evidence="3" type="ORF">J5A65_01900</name>
</gene>
<evidence type="ECO:0000256" key="1">
    <source>
        <dbReference type="SAM" id="SignalP"/>
    </source>
</evidence>
<dbReference type="Gene3D" id="1.10.101.10">
    <property type="entry name" value="PGBD-like superfamily/PGBD"/>
    <property type="match status" value="2"/>
</dbReference>
<feature type="signal peptide" evidence="1">
    <location>
        <begin position="1"/>
        <end position="34"/>
    </location>
</feature>
<dbReference type="InterPro" id="IPR002477">
    <property type="entry name" value="Peptidoglycan-bd-like"/>
</dbReference>
<keyword evidence="4" id="KW-1185">Reference proteome</keyword>
<dbReference type="Pfam" id="PF01471">
    <property type="entry name" value="PG_binding_1"/>
    <property type="match status" value="2"/>
</dbReference>
<protein>
    <submittedName>
        <fullName evidence="3">Peptidoglycan-binding protein</fullName>
    </submittedName>
</protein>
<dbReference type="InterPro" id="IPR006311">
    <property type="entry name" value="TAT_signal"/>
</dbReference>
<dbReference type="InterPro" id="IPR036366">
    <property type="entry name" value="PGBDSf"/>
</dbReference>
<sequence length="152" mass="16418">MTSHGLSRRSVLTMAPLGALGVALAVSNAPQAKAEELSTYWIQRDLIYFGFLPIGSDDGIYGAQTTEAVRWMQYRAGLEEDGIAGPETQQALFDRVLHVQERVPGCEADGYAGPDTFAKTAEMQTDNGLPATGVCDDATLKIVKQGLWKDPK</sequence>
<reference evidence="3 4" key="1">
    <citation type="submission" date="2021-03" db="EMBL/GenBank/DDBJ databases">
        <title>Human Oral Microbial Genomes.</title>
        <authorList>
            <person name="Johnston C.D."/>
            <person name="Chen T."/>
            <person name="Dewhirst F.E."/>
        </authorList>
    </citation>
    <scope>NUCLEOTIDE SEQUENCE [LARGE SCALE GENOMIC DNA]</scope>
    <source>
        <strain evidence="3 4">DSMZ 100122</strain>
    </source>
</reference>
<evidence type="ECO:0000313" key="4">
    <source>
        <dbReference type="Proteomes" id="UP000678513"/>
    </source>
</evidence>
<dbReference type="EMBL" id="CP072384">
    <property type="protein sequence ID" value="QUC08527.1"/>
    <property type="molecule type" value="Genomic_DNA"/>
</dbReference>
<dbReference type="RefSeq" id="WP_212324568.1">
    <property type="nucleotide sequence ID" value="NZ_AP024463.1"/>
</dbReference>
<feature type="domain" description="Peptidoglycan binding-like" evidence="2">
    <location>
        <begin position="107"/>
        <end position="142"/>
    </location>
</feature>
<name>A0ABX7Y5R6_9ACTN</name>
<evidence type="ECO:0000313" key="3">
    <source>
        <dbReference type="EMBL" id="QUC08527.1"/>
    </source>
</evidence>
<dbReference type="InterPro" id="IPR036365">
    <property type="entry name" value="PGBD-like_sf"/>
</dbReference>
<feature type="chain" id="PRO_5045304898" evidence="1">
    <location>
        <begin position="35"/>
        <end position="152"/>
    </location>
</feature>
<evidence type="ECO:0000259" key="2">
    <source>
        <dbReference type="Pfam" id="PF01471"/>
    </source>
</evidence>
<proteinExistence type="predicted"/>
<dbReference type="PROSITE" id="PS51318">
    <property type="entry name" value="TAT"/>
    <property type="match status" value="1"/>
</dbReference>
<keyword evidence="1" id="KW-0732">Signal</keyword>
<dbReference type="SUPFAM" id="SSF47090">
    <property type="entry name" value="PGBD-like"/>
    <property type="match status" value="2"/>
</dbReference>
<organism evidence="3 4">
    <name type="scientific">Arachnia rubra</name>
    <dbReference type="NCBI Taxonomy" id="1547448"/>
    <lineage>
        <taxon>Bacteria</taxon>
        <taxon>Bacillati</taxon>
        <taxon>Actinomycetota</taxon>
        <taxon>Actinomycetes</taxon>
        <taxon>Propionibacteriales</taxon>
        <taxon>Propionibacteriaceae</taxon>
        <taxon>Arachnia</taxon>
    </lineage>
</organism>